<evidence type="ECO:0000256" key="1">
    <source>
        <dbReference type="SAM" id="MobiDB-lite"/>
    </source>
</evidence>
<comment type="caution">
    <text evidence="2">The sequence shown here is derived from an EMBL/GenBank/DDBJ whole genome shotgun (WGS) entry which is preliminary data.</text>
</comment>
<feature type="compositionally biased region" description="Polar residues" evidence="1">
    <location>
        <begin position="37"/>
        <end position="81"/>
    </location>
</feature>
<sequence length="527" mass="59895">MTEVSTSNMLEPGTSNISGVETTNNSEVETRKAPAPSSHTEGPQMASGNLLQTGETSTRALNSSTTPAGSPKNTPSQASNPLTAARVMEMLETLSLERRTEILTNAALSHRPTAKSIVNDYNFRRRSFLSQMRKVDKIFADCRDHDENLIYAPRFISQIKDCLDRIIDAITPESSMEEKYDAVETMVKIQKPILDADYGRARELRRSEDEPEDGDSECDYSEYSLGDHFRRDFENIVELGRKMLRLVRKFTDEELKLLEKARDGRLAEGILQLHHCEMRAFGRLFMEEFPFHVVLEIITKGHAAWPESSDTKFQRVVEMAKETDLCDWSDDEGSDFSDEWSDESDFDEIALLFDENWFFERIGFEASVEMIEKRLEGLVFSATSNPTIPKFYGSFGGVCRLLEHVFQFENNFGRELSLQPDVVSNMAKKLLSMVHELPEESFREIRSCWGDVIEKDLDCEDPWEDSPHTLVKGLIVLAGLACSYFGDENRWNPIKLAVNFLRDGHGPETGETVCIHCGVKREDCVDN</sequence>
<organism evidence="2 3">
    <name type="scientific">Triangularia verruculosa</name>
    <dbReference type="NCBI Taxonomy" id="2587418"/>
    <lineage>
        <taxon>Eukaryota</taxon>
        <taxon>Fungi</taxon>
        <taxon>Dikarya</taxon>
        <taxon>Ascomycota</taxon>
        <taxon>Pezizomycotina</taxon>
        <taxon>Sordariomycetes</taxon>
        <taxon>Sordariomycetidae</taxon>
        <taxon>Sordariales</taxon>
        <taxon>Podosporaceae</taxon>
        <taxon>Triangularia</taxon>
    </lineage>
</organism>
<feature type="compositionally biased region" description="Polar residues" evidence="1">
    <location>
        <begin position="1"/>
        <end position="27"/>
    </location>
</feature>
<feature type="region of interest" description="Disordered" evidence="1">
    <location>
        <begin position="1"/>
        <end position="81"/>
    </location>
</feature>
<accession>A0AAN7AWM0</accession>
<reference evidence="2" key="1">
    <citation type="journal article" date="2023" name="Mol. Phylogenet. Evol.">
        <title>Genome-scale phylogeny and comparative genomics of the fungal order Sordariales.</title>
        <authorList>
            <person name="Hensen N."/>
            <person name="Bonometti L."/>
            <person name="Westerberg I."/>
            <person name="Brannstrom I.O."/>
            <person name="Guillou S."/>
            <person name="Cros-Aarteil S."/>
            <person name="Calhoun S."/>
            <person name="Haridas S."/>
            <person name="Kuo A."/>
            <person name="Mondo S."/>
            <person name="Pangilinan J."/>
            <person name="Riley R."/>
            <person name="LaButti K."/>
            <person name="Andreopoulos B."/>
            <person name="Lipzen A."/>
            <person name="Chen C."/>
            <person name="Yan M."/>
            <person name="Daum C."/>
            <person name="Ng V."/>
            <person name="Clum A."/>
            <person name="Steindorff A."/>
            <person name="Ohm R.A."/>
            <person name="Martin F."/>
            <person name="Silar P."/>
            <person name="Natvig D.O."/>
            <person name="Lalanne C."/>
            <person name="Gautier V."/>
            <person name="Ament-Velasquez S.L."/>
            <person name="Kruys A."/>
            <person name="Hutchinson M.I."/>
            <person name="Powell A.J."/>
            <person name="Barry K."/>
            <person name="Miller A.N."/>
            <person name="Grigoriev I.V."/>
            <person name="Debuchy R."/>
            <person name="Gladieux P."/>
            <person name="Hiltunen Thoren M."/>
            <person name="Johannesson H."/>
        </authorList>
    </citation>
    <scope>NUCLEOTIDE SEQUENCE</scope>
    <source>
        <strain evidence="2">CBS 315.58</strain>
    </source>
</reference>
<name>A0AAN7AWM0_9PEZI</name>
<evidence type="ECO:0000313" key="2">
    <source>
        <dbReference type="EMBL" id="KAK4200110.1"/>
    </source>
</evidence>
<keyword evidence="3" id="KW-1185">Reference proteome</keyword>
<gene>
    <name evidence="2" type="ORF">QBC40DRAFT_348854</name>
</gene>
<reference evidence="2" key="2">
    <citation type="submission" date="2023-05" db="EMBL/GenBank/DDBJ databases">
        <authorList>
            <consortium name="Lawrence Berkeley National Laboratory"/>
            <person name="Steindorff A."/>
            <person name="Hensen N."/>
            <person name="Bonometti L."/>
            <person name="Westerberg I."/>
            <person name="Brannstrom I.O."/>
            <person name="Guillou S."/>
            <person name="Cros-Aarteil S."/>
            <person name="Calhoun S."/>
            <person name="Haridas S."/>
            <person name="Kuo A."/>
            <person name="Mondo S."/>
            <person name="Pangilinan J."/>
            <person name="Riley R."/>
            <person name="Labutti K."/>
            <person name="Andreopoulos B."/>
            <person name="Lipzen A."/>
            <person name="Chen C."/>
            <person name="Yanf M."/>
            <person name="Daum C."/>
            <person name="Ng V."/>
            <person name="Clum A."/>
            <person name="Ohm R."/>
            <person name="Martin F."/>
            <person name="Silar P."/>
            <person name="Natvig D."/>
            <person name="Lalanne C."/>
            <person name="Gautier V."/>
            <person name="Ament-Velasquez S.L."/>
            <person name="Kruys A."/>
            <person name="Hutchinson M.I."/>
            <person name="Powell A.J."/>
            <person name="Barry K."/>
            <person name="Miller A.N."/>
            <person name="Grigoriev I.V."/>
            <person name="Debuchy R."/>
            <person name="Gladieux P."/>
            <person name="Thoren M.H."/>
            <person name="Johannesson H."/>
        </authorList>
    </citation>
    <scope>NUCLEOTIDE SEQUENCE</scope>
    <source>
        <strain evidence="2">CBS 315.58</strain>
    </source>
</reference>
<dbReference type="AlphaFoldDB" id="A0AAN7AWM0"/>
<protein>
    <submittedName>
        <fullName evidence="2">Uncharacterized protein</fullName>
    </submittedName>
</protein>
<evidence type="ECO:0000313" key="3">
    <source>
        <dbReference type="Proteomes" id="UP001303160"/>
    </source>
</evidence>
<dbReference type="Proteomes" id="UP001303160">
    <property type="component" value="Unassembled WGS sequence"/>
</dbReference>
<proteinExistence type="predicted"/>
<dbReference type="EMBL" id="MU863923">
    <property type="protein sequence ID" value="KAK4200110.1"/>
    <property type="molecule type" value="Genomic_DNA"/>
</dbReference>